<proteinExistence type="predicted"/>
<protein>
    <recommendedName>
        <fullName evidence="5">Sortase</fullName>
    </recommendedName>
</protein>
<reference evidence="3 4" key="1">
    <citation type="submission" date="2016-08" db="EMBL/GenBank/DDBJ databases">
        <title>Genome sequence of Clavibacter michiganensis spp. strain CASJ009.</title>
        <authorList>
            <person name="Thapa S.P."/>
            <person name="Coaker G."/>
        </authorList>
    </citation>
    <scope>NUCLEOTIDE SEQUENCE [LARGE SCALE GENOMIC DNA]</scope>
    <source>
        <strain evidence="3">CASJ009</strain>
    </source>
</reference>
<evidence type="ECO:0008006" key="5">
    <source>
        <dbReference type="Google" id="ProtNLM"/>
    </source>
</evidence>
<accession>A0A251XPJ4</accession>
<evidence type="ECO:0000256" key="1">
    <source>
        <dbReference type="SAM" id="MobiDB-lite"/>
    </source>
</evidence>
<feature type="region of interest" description="Disordered" evidence="1">
    <location>
        <begin position="27"/>
        <end position="49"/>
    </location>
</feature>
<comment type="caution">
    <text evidence="3">The sequence shown here is derived from an EMBL/GenBank/DDBJ whole genome shotgun (WGS) entry which is preliminary data.</text>
</comment>
<feature type="chain" id="PRO_5039344822" description="Sortase" evidence="2">
    <location>
        <begin position="22"/>
        <end position="162"/>
    </location>
</feature>
<dbReference type="AlphaFoldDB" id="A0A251XPJ4"/>
<gene>
    <name evidence="3" type="ORF">CMsap09_01000</name>
</gene>
<feature type="signal peptide" evidence="2">
    <location>
        <begin position="1"/>
        <end position="21"/>
    </location>
</feature>
<sequence>MDKSTRAALAVVIATALTVGAALPAEASSRRTDHAHAAARTSASASATRAVPLGAVPERRPFTVRVTPGPTAGSADGARFSGTGTPGGLVVVHYSAPDPATGAAVRRVAHGTGSVGADGDFSFTADFPELPAGSPLLSYRVDLVVPARAATGGRIDGTLPLG</sequence>
<dbReference type="EMBL" id="MDHJ01000001">
    <property type="protein sequence ID" value="OUE07494.1"/>
    <property type="molecule type" value="Genomic_DNA"/>
</dbReference>
<organism evidence="3 4">
    <name type="scientific">Clavibacter michiganensis</name>
    <dbReference type="NCBI Taxonomy" id="28447"/>
    <lineage>
        <taxon>Bacteria</taxon>
        <taxon>Bacillati</taxon>
        <taxon>Actinomycetota</taxon>
        <taxon>Actinomycetes</taxon>
        <taxon>Micrococcales</taxon>
        <taxon>Microbacteriaceae</taxon>
        <taxon>Clavibacter</taxon>
    </lineage>
</organism>
<evidence type="ECO:0000313" key="3">
    <source>
        <dbReference type="EMBL" id="OUE07494.1"/>
    </source>
</evidence>
<evidence type="ECO:0000313" key="4">
    <source>
        <dbReference type="Proteomes" id="UP000195106"/>
    </source>
</evidence>
<evidence type="ECO:0000256" key="2">
    <source>
        <dbReference type="SAM" id="SignalP"/>
    </source>
</evidence>
<keyword evidence="2" id="KW-0732">Signal</keyword>
<dbReference type="Proteomes" id="UP000195106">
    <property type="component" value="Unassembled WGS sequence"/>
</dbReference>
<feature type="compositionally biased region" description="Low complexity" evidence="1">
    <location>
        <begin position="38"/>
        <end position="49"/>
    </location>
</feature>
<name>A0A251XPJ4_9MICO</name>